<proteinExistence type="predicted"/>
<protein>
    <submittedName>
        <fullName evidence="1">ABC-type branched-chain amino acid transport system, substrate-binding protein</fullName>
    </submittedName>
</protein>
<dbReference type="RefSeq" id="WP_160312699.1">
    <property type="nucleotide sequence ID" value="NZ_KQ061219.1"/>
</dbReference>
<dbReference type="SUPFAM" id="SSF53822">
    <property type="entry name" value="Periplasmic binding protein-like I"/>
    <property type="match status" value="1"/>
</dbReference>
<dbReference type="AlphaFoldDB" id="A0A1H2GJM0"/>
<name>A0A1H2GJM0_9ACTN</name>
<dbReference type="PANTHER" id="PTHR30483">
    <property type="entry name" value="LEUCINE-SPECIFIC-BINDING PROTEIN"/>
    <property type="match status" value="1"/>
</dbReference>
<keyword evidence="2" id="KW-1185">Reference proteome</keyword>
<organism evidence="1 2">
    <name type="scientific">Jiangella alkaliphila</name>
    <dbReference type="NCBI Taxonomy" id="419479"/>
    <lineage>
        <taxon>Bacteria</taxon>
        <taxon>Bacillati</taxon>
        <taxon>Actinomycetota</taxon>
        <taxon>Actinomycetes</taxon>
        <taxon>Jiangellales</taxon>
        <taxon>Jiangellaceae</taxon>
        <taxon>Jiangella</taxon>
    </lineage>
</organism>
<evidence type="ECO:0000313" key="1">
    <source>
        <dbReference type="EMBL" id="SDU19649.1"/>
    </source>
</evidence>
<accession>A0A1H2GJM0</accession>
<dbReference type="STRING" id="419479.SAMN04488563_0529"/>
<evidence type="ECO:0000313" key="2">
    <source>
        <dbReference type="Proteomes" id="UP000182977"/>
    </source>
</evidence>
<sequence>MIGTDTPNVTSITVGACLSLTGRYERFGSQAAQALTIMTSFDDIEVLIEDDQSDPQALTAGIRRLAGRCDVLLGPYSTQLMRTASNLAAEHDWLLWNHGGSGDDIEESHPGHIISVPTPTRHYSGPFLRWLRRRTTPAPLRIITGKGSFARQVAAGALAEAGLHELEAEHLEAQHLMPELTSVPWDLFSAGTFEADVEIVRRAQQLRKPPRTICSVAAGVHDFADEVRNVVDIFGVGQWFPGSSPQPGLGPSEDEFIARYVSRFGSMPSYPAVQAAATVALATHCVRTAGTSSRQAAWDVATSLATSTLFGRFRIDPATGRQLEHEPVLVRWTHSGLRLAPE</sequence>
<dbReference type="OrthoDB" id="3205221at2"/>
<dbReference type="EMBL" id="LT629791">
    <property type="protein sequence ID" value="SDU19649.1"/>
    <property type="molecule type" value="Genomic_DNA"/>
</dbReference>
<dbReference type="InterPro" id="IPR051010">
    <property type="entry name" value="BCAA_transport"/>
</dbReference>
<dbReference type="Proteomes" id="UP000182977">
    <property type="component" value="Chromosome I"/>
</dbReference>
<reference evidence="2" key="1">
    <citation type="submission" date="2016-10" db="EMBL/GenBank/DDBJ databases">
        <authorList>
            <person name="Varghese N."/>
            <person name="Submissions S."/>
        </authorList>
    </citation>
    <scope>NUCLEOTIDE SEQUENCE [LARGE SCALE GENOMIC DNA]</scope>
    <source>
        <strain evidence="2">DSM 45079</strain>
    </source>
</reference>
<dbReference type="InterPro" id="IPR028082">
    <property type="entry name" value="Peripla_BP_I"/>
</dbReference>
<dbReference type="PANTHER" id="PTHR30483:SF37">
    <property type="entry name" value="ABC TRANSPORTER SUBSTRATE-BINDING PROTEIN"/>
    <property type="match status" value="1"/>
</dbReference>
<gene>
    <name evidence="1" type="ORF">SAMN04488563_0529</name>
</gene>
<dbReference type="Gene3D" id="3.40.50.2300">
    <property type="match status" value="2"/>
</dbReference>